<organism evidence="2 3">
    <name type="scientific">Angiostrongylus cantonensis</name>
    <name type="common">Rat lungworm</name>
    <dbReference type="NCBI Taxonomy" id="6313"/>
    <lineage>
        <taxon>Eukaryota</taxon>
        <taxon>Metazoa</taxon>
        <taxon>Ecdysozoa</taxon>
        <taxon>Nematoda</taxon>
        <taxon>Chromadorea</taxon>
        <taxon>Rhabditida</taxon>
        <taxon>Rhabditina</taxon>
        <taxon>Rhabditomorpha</taxon>
        <taxon>Strongyloidea</taxon>
        <taxon>Metastrongylidae</taxon>
        <taxon>Angiostrongylus</taxon>
    </lineage>
</organism>
<reference evidence="3" key="2">
    <citation type="submission" date="2017-02" db="UniProtKB">
        <authorList>
            <consortium name="WormBaseParasite"/>
        </authorList>
    </citation>
    <scope>IDENTIFICATION</scope>
</reference>
<protein>
    <submittedName>
        <fullName evidence="3">Methyltransferase domain-containing protein</fullName>
    </submittedName>
</protein>
<reference evidence="2" key="1">
    <citation type="submission" date="2012-09" db="EMBL/GenBank/DDBJ databases">
        <authorList>
            <person name="Martin A.A."/>
        </authorList>
    </citation>
    <scope>NUCLEOTIDE SEQUENCE</scope>
</reference>
<evidence type="ECO:0000313" key="3">
    <source>
        <dbReference type="WBParaSite" id="ACAC_0000053501-mRNA-1"/>
    </source>
</evidence>
<dbReference type="InterPro" id="IPR029063">
    <property type="entry name" value="SAM-dependent_MTases_sf"/>
</dbReference>
<name>A0A0K0CTT5_ANGCA</name>
<feature type="compositionally biased region" description="Basic and acidic residues" evidence="1">
    <location>
        <begin position="97"/>
        <end position="111"/>
    </location>
</feature>
<dbReference type="STRING" id="6313.A0A0K0CTT5"/>
<feature type="region of interest" description="Disordered" evidence="1">
    <location>
        <begin position="88"/>
        <end position="111"/>
    </location>
</feature>
<sequence length="111" mass="12425">MELHRRIGERLGLRAGMSCVDLGCGIGGVMKNLAPTGANLVGITIAANEVEIGPMEAAWIKNYGDDLYVQRTYPCIRFIDRLAHASKNDKVRRHRPGRDETAPPIERRLWQ</sequence>
<dbReference type="AlphaFoldDB" id="A0A0K0CTT5"/>
<dbReference type="Gene3D" id="3.40.50.150">
    <property type="entry name" value="Vaccinia Virus protein VP39"/>
    <property type="match status" value="1"/>
</dbReference>
<evidence type="ECO:0000256" key="1">
    <source>
        <dbReference type="SAM" id="MobiDB-lite"/>
    </source>
</evidence>
<dbReference type="WBParaSite" id="ACAC_0000053501-mRNA-1">
    <property type="protein sequence ID" value="ACAC_0000053501-mRNA-1"/>
    <property type="gene ID" value="ACAC_0000053501"/>
</dbReference>
<dbReference type="Proteomes" id="UP000035642">
    <property type="component" value="Unassembled WGS sequence"/>
</dbReference>
<proteinExistence type="predicted"/>
<accession>A0A0K0CTT5</accession>
<keyword evidence="2" id="KW-1185">Reference proteome</keyword>
<evidence type="ECO:0000313" key="2">
    <source>
        <dbReference type="Proteomes" id="UP000035642"/>
    </source>
</evidence>
<dbReference type="SUPFAM" id="SSF53335">
    <property type="entry name" value="S-adenosyl-L-methionine-dependent methyltransferases"/>
    <property type="match status" value="1"/>
</dbReference>
<dbReference type="Pfam" id="PF02353">
    <property type="entry name" value="CMAS"/>
    <property type="match status" value="1"/>
</dbReference>